<dbReference type="Gene3D" id="3.40.190.10">
    <property type="entry name" value="Periplasmic binding protein-like II"/>
    <property type="match status" value="2"/>
</dbReference>
<evidence type="ECO:0000256" key="3">
    <source>
        <dbReference type="ARBA" id="ARBA00023125"/>
    </source>
</evidence>
<dbReference type="RefSeq" id="WP_390260759.1">
    <property type="nucleotide sequence ID" value="NZ_JBHUGH010000005.1"/>
</dbReference>
<dbReference type="InterPro" id="IPR005119">
    <property type="entry name" value="LysR_subst-bd"/>
</dbReference>
<keyword evidence="7" id="KW-1185">Reference proteome</keyword>
<evidence type="ECO:0000313" key="6">
    <source>
        <dbReference type="EMBL" id="MFD1912193.1"/>
    </source>
</evidence>
<dbReference type="Gene3D" id="1.10.10.10">
    <property type="entry name" value="Winged helix-like DNA-binding domain superfamily/Winged helix DNA-binding domain"/>
    <property type="match status" value="1"/>
</dbReference>
<sequence length="307" mass="33324">MQDMHMPVTPRRFLPSISLLQAFEAVCRTGSTAAAARELALSQGTVSRLVQNLEGQLGAQLFRRERRRLIPTEAAQVYARDVRKALDLIARSSLGVRSNPGGGVLSLAILPTFGTRWLAPRLPDFLSAHPGITINLATRLRPFDFAREGFDAAIHFGAADWPGAAMTRLFDERLIATCSPDFLRRNPVTSPADLVRLPLLQLETRPDAWAQWLRQHGVEGAAPGRGMMFDQFATMTQAAIAGAGLALLPEFLAVGEIGEGRLVRACGGAATGVGSYWLVWPEAAEGNPPLRPFRDWLVGVTAPLRAD</sequence>
<gene>
    <name evidence="6" type="ORF">ACFSGJ_08195</name>
</gene>
<accession>A0ABW4S4C6</accession>
<dbReference type="InterPro" id="IPR036390">
    <property type="entry name" value="WH_DNA-bd_sf"/>
</dbReference>
<dbReference type="InterPro" id="IPR058163">
    <property type="entry name" value="LysR-type_TF_proteobact-type"/>
</dbReference>
<dbReference type="Proteomes" id="UP001597353">
    <property type="component" value="Unassembled WGS sequence"/>
</dbReference>
<dbReference type="SUPFAM" id="SSF53850">
    <property type="entry name" value="Periplasmic binding protein-like II"/>
    <property type="match status" value="1"/>
</dbReference>
<dbReference type="EMBL" id="JBHUGH010000005">
    <property type="protein sequence ID" value="MFD1912193.1"/>
    <property type="molecule type" value="Genomic_DNA"/>
</dbReference>
<dbReference type="Pfam" id="PF03466">
    <property type="entry name" value="LysR_substrate"/>
    <property type="match status" value="1"/>
</dbReference>
<organism evidence="6 7">
    <name type="scientific">Halodurantibacterium flavum</name>
    <dbReference type="NCBI Taxonomy" id="1382802"/>
    <lineage>
        <taxon>Bacteria</taxon>
        <taxon>Pseudomonadati</taxon>
        <taxon>Pseudomonadota</taxon>
        <taxon>Alphaproteobacteria</taxon>
        <taxon>Rhodobacterales</taxon>
        <taxon>Paracoccaceae</taxon>
        <taxon>Halodurantibacterium</taxon>
    </lineage>
</organism>
<feature type="domain" description="HTH lysR-type" evidence="5">
    <location>
        <begin position="15"/>
        <end position="72"/>
    </location>
</feature>
<dbReference type="PROSITE" id="PS50931">
    <property type="entry name" value="HTH_LYSR"/>
    <property type="match status" value="1"/>
</dbReference>
<dbReference type="InterPro" id="IPR036388">
    <property type="entry name" value="WH-like_DNA-bd_sf"/>
</dbReference>
<evidence type="ECO:0000256" key="4">
    <source>
        <dbReference type="ARBA" id="ARBA00023163"/>
    </source>
</evidence>
<reference evidence="7" key="1">
    <citation type="journal article" date="2019" name="Int. J. Syst. Evol. Microbiol.">
        <title>The Global Catalogue of Microorganisms (GCM) 10K type strain sequencing project: providing services to taxonomists for standard genome sequencing and annotation.</title>
        <authorList>
            <consortium name="The Broad Institute Genomics Platform"/>
            <consortium name="The Broad Institute Genome Sequencing Center for Infectious Disease"/>
            <person name="Wu L."/>
            <person name="Ma J."/>
        </authorList>
    </citation>
    <scope>NUCLEOTIDE SEQUENCE [LARGE SCALE GENOMIC DNA]</scope>
    <source>
        <strain evidence="7">CGMCC 4.7242</strain>
    </source>
</reference>
<comment type="similarity">
    <text evidence="1">Belongs to the LysR transcriptional regulatory family.</text>
</comment>
<evidence type="ECO:0000313" key="7">
    <source>
        <dbReference type="Proteomes" id="UP001597353"/>
    </source>
</evidence>
<proteinExistence type="inferred from homology"/>
<dbReference type="SUPFAM" id="SSF46785">
    <property type="entry name" value="Winged helix' DNA-binding domain"/>
    <property type="match status" value="1"/>
</dbReference>
<dbReference type="Pfam" id="PF00126">
    <property type="entry name" value="HTH_1"/>
    <property type="match status" value="1"/>
</dbReference>
<dbReference type="PRINTS" id="PR00039">
    <property type="entry name" value="HTHLYSR"/>
</dbReference>
<dbReference type="PANTHER" id="PTHR30537">
    <property type="entry name" value="HTH-TYPE TRANSCRIPTIONAL REGULATOR"/>
    <property type="match status" value="1"/>
</dbReference>
<protein>
    <submittedName>
        <fullName evidence="6">LysR family transcriptional regulator</fullName>
    </submittedName>
</protein>
<evidence type="ECO:0000259" key="5">
    <source>
        <dbReference type="PROSITE" id="PS50931"/>
    </source>
</evidence>
<keyword evidence="4" id="KW-0804">Transcription</keyword>
<evidence type="ECO:0000256" key="2">
    <source>
        <dbReference type="ARBA" id="ARBA00023015"/>
    </source>
</evidence>
<keyword evidence="3" id="KW-0238">DNA-binding</keyword>
<evidence type="ECO:0000256" key="1">
    <source>
        <dbReference type="ARBA" id="ARBA00009437"/>
    </source>
</evidence>
<keyword evidence="2" id="KW-0805">Transcription regulation</keyword>
<dbReference type="InterPro" id="IPR000847">
    <property type="entry name" value="LysR_HTH_N"/>
</dbReference>
<comment type="caution">
    <text evidence="6">The sequence shown here is derived from an EMBL/GenBank/DDBJ whole genome shotgun (WGS) entry which is preliminary data.</text>
</comment>
<name>A0ABW4S4C6_9RHOB</name>
<dbReference type="PANTHER" id="PTHR30537:SF26">
    <property type="entry name" value="GLYCINE CLEAVAGE SYSTEM TRANSCRIPTIONAL ACTIVATOR"/>
    <property type="match status" value="1"/>
</dbReference>